<accession>A0A3N4M1N7</accession>
<organism evidence="1 2">
    <name type="scientific">Terfezia boudieri ATCC MYA-4762</name>
    <dbReference type="NCBI Taxonomy" id="1051890"/>
    <lineage>
        <taxon>Eukaryota</taxon>
        <taxon>Fungi</taxon>
        <taxon>Dikarya</taxon>
        <taxon>Ascomycota</taxon>
        <taxon>Pezizomycotina</taxon>
        <taxon>Pezizomycetes</taxon>
        <taxon>Pezizales</taxon>
        <taxon>Pezizaceae</taxon>
        <taxon>Terfezia</taxon>
    </lineage>
</organism>
<proteinExistence type="predicted"/>
<dbReference type="OrthoDB" id="5425140at2759"/>
<dbReference type="AlphaFoldDB" id="A0A3N4M1N7"/>
<sequence length="123" mass="14327">MGKRLCAGLVSKLEGDAKKWLEDYQSQKKPIPNCWKKHADMEERVLRGNGDVVETSLFDLLQQQFSGEVDARTTEVELKKYKWEPFKKGGQLVTGFKTHIERLMKRAQKTGSFERIHYIRNVL</sequence>
<protein>
    <submittedName>
        <fullName evidence="1">Uncharacterized protein</fullName>
    </submittedName>
</protein>
<gene>
    <name evidence="1" type="ORF">L211DRAFT_879868</name>
</gene>
<evidence type="ECO:0000313" key="1">
    <source>
        <dbReference type="EMBL" id="RPB24215.1"/>
    </source>
</evidence>
<reference evidence="1 2" key="1">
    <citation type="journal article" date="2018" name="Nat. Ecol. Evol.">
        <title>Pezizomycetes genomes reveal the molecular basis of ectomycorrhizal truffle lifestyle.</title>
        <authorList>
            <person name="Murat C."/>
            <person name="Payen T."/>
            <person name="Noel B."/>
            <person name="Kuo A."/>
            <person name="Morin E."/>
            <person name="Chen J."/>
            <person name="Kohler A."/>
            <person name="Krizsan K."/>
            <person name="Balestrini R."/>
            <person name="Da Silva C."/>
            <person name="Montanini B."/>
            <person name="Hainaut M."/>
            <person name="Levati E."/>
            <person name="Barry K.W."/>
            <person name="Belfiori B."/>
            <person name="Cichocki N."/>
            <person name="Clum A."/>
            <person name="Dockter R.B."/>
            <person name="Fauchery L."/>
            <person name="Guy J."/>
            <person name="Iotti M."/>
            <person name="Le Tacon F."/>
            <person name="Lindquist E.A."/>
            <person name="Lipzen A."/>
            <person name="Malagnac F."/>
            <person name="Mello A."/>
            <person name="Molinier V."/>
            <person name="Miyauchi S."/>
            <person name="Poulain J."/>
            <person name="Riccioni C."/>
            <person name="Rubini A."/>
            <person name="Sitrit Y."/>
            <person name="Splivallo R."/>
            <person name="Traeger S."/>
            <person name="Wang M."/>
            <person name="Zifcakova L."/>
            <person name="Wipf D."/>
            <person name="Zambonelli A."/>
            <person name="Paolocci F."/>
            <person name="Nowrousian M."/>
            <person name="Ottonello S."/>
            <person name="Baldrian P."/>
            <person name="Spatafora J.W."/>
            <person name="Henrissat B."/>
            <person name="Nagy L.G."/>
            <person name="Aury J.M."/>
            <person name="Wincker P."/>
            <person name="Grigoriev I.V."/>
            <person name="Bonfante P."/>
            <person name="Martin F.M."/>
        </authorList>
    </citation>
    <scope>NUCLEOTIDE SEQUENCE [LARGE SCALE GENOMIC DNA]</scope>
    <source>
        <strain evidence="1 2">ATCC MYA-4762</strain>
    </source>
</reference>
<dbReference type="Proteomes" id="UP000267821">
    <property type="component" value="Unassembled WGS sequence"/>
</dbReference>
<name>A0A3N4M1N7_9PEZI</name>
<dbReference type="EMBL" id="ML121543">
    <property type="protein sequence ID" value="RPB24215.1"/>
    <property type="molecule type" value="Genomic_DNA"/>
</dbReference>
<dbReference type="InParanoid" id="A0A3N4M1N7"/>
<evidence type="ECO:0000313" key="2">
    <source>
        <dbReference type="Proteomes" id="UP000267821"/>
    </source>
</evidence>
<keyword evidence="2" id="KW-1185">Reference proteome</keyword>